<evidence type="ECO:0000256" key="4">
    <source>
        <dbReference type="ARBA" id="ARBA00022679"/>
    </source>
</evidence>
<evidence type="ECO:0000256" key="6">
    <source>
        <dbReference type="ARBA" id="ARBA00022989"/>
    </source>
</evidence>
<dbReference type="Pfam" id="PF13231">
    <property type="entry name" value="PMT_2"/>
    <property type="match status" value="1"/>
</dbReference>
<feature type="non-terminal residue" evidence="11">
    <location>
        <position position="153"/>
    </location>
</feature>
<evidence type="ECO:0000256" key="9">
    <source>
        <dbReference type="SAM" id="Phobius"/>
    </source>
</evidence>
<keyword evidence="7 9" id="KW-0472">Membrane</keyword>
<evidence type="ECO:0000256" key="3">
    <source>
        <dbReference type="ARBA" id="ARBA00022676"/>
    </source>
</evidence>
<accession>X0TNF8</accession>
<keyword evidence="6 9" id="KW-1133">Transmembrane helix</keyword>
<protein>
    <recommendedName>
        <fullName evidence="10">Glycosyltransferase RgtA/B/C/D-like domain-containing protein</fullName>
    </recommendedName>
</protein>
<dbReference type="GO" id="GO:0008610">
    <property type="term" value="P:lipid biosynthetic process"/>
    <property type="evidence" value="ECO:0007669"/>
    <property type="project" value="UniProtKB-ARBA"/>
</dbReference>
<dbReference type="GO" id="GO:0005886">
    <property type="term" value="C:plasma membrane"/>
    <property type="evidence" value="ECO:0007669"/>
    <property type="project" value="UniProtKB-SubCell"/>
</dbReference>
<gene>
    <name evidence="11" type="ORF">S01H1_28092</name>
</gene>
<dbReference type="PANTHER" id="PTHR33908">
    <property type="entry name" value="MANNOSYLTRANSFERASE YKCB-RELATED"/>
    <property type="match status" value="1"/>
</dbReference>
<keyword evidence="3" id="KW-0328">Glycosyltransferase</keyword>
<dbReference type="EMBL" id="BARS01017150">
    <property type="protein sequence ID" value="GAF94769.1"/>
    <property type="molecule type" value="Genomic_DNA"/>
</dbReference>
<sequence>MSSGNADHTSGPGSGDRPPRAGDPVPAGQPRSQRWIWAILLLAAGLRLIGLGAVPPALSADEASNAYDGYCLLETHRDRWGQPWPIVLRAFGDADYRPALMAYLTVPFQALLGSRHIVTAARLPAAILGVVTVLCLYLFAGRVFGRRTAVIAA</sequence>
<dbReference type="GO" id="GO:0010041">
    <property type="term" value="P:response to iron(III) ion"/>
    <property type="evidence" value="ECO:0007669"/>
    <property type="project" value="TreeGrafter"/>
</dbReference>
<organism evidence="11">
    <name type="scientific">marine sediment metagenome</name>
    <dbReference type="NCBI Taxonomy" id="412755"/>
    <lineage>
        <taxon>unclassified sequences</taxon>
        <taxon>metagenomes</taxon>
        <taxon>ecological metagenomes</taxon>
    </lineage>
</organism>
<feature type="region of interest" description="Disordered" evidence="8">
    <location>
        <begin position="1"/>
        <end position="29"/>
    </location>
</feature>
<evidence type="ECO:0000256" key="2">
    <source>
        <dbReference type="ARBA" id="ARBA00022475"/>
    </source>
</evidence>
<feature type="transmembrane region" description="Helical" evidence="9">
    <location>
        <begin position="121"/>
        <end position="140"/>
    </location>
</feature>
<keyword evidence="2" id="KW-1003">Cell membrane</keyword>
<feature type="transmembrane region" description="Helical" evidence="9">
    <location>
        <begin position="35"/>
        <end position="54"/>
    </location>
</feature>
<dbReference type="GO" id="GO:0016763">
    <property type="term" value="F:pentosyltransferase activity"/>
    <property type="evidence" value="ECO:0007669"/>
    <property type="project" value="TreeGrafter"/>
</dbReference>
<evidence type="ECO:0000256" key="1">
    <source>
        <dbReference type="ARBA" id="ARBA00004651"/>
    </source>
</evidence>
<reference evidence="11" key="1">
    <citation type="journal article" date="2014" name="Front. Microbiol.">
        <title>High frequency of phylogenetically diverse reductive dehalogenase-homologous genes in deep subseafloor sedimentary metagenomes.</title>
        <authorList>
            <person name="Kawai M."/>
            <person name="Futagami T."/>
            <person name="Toyoda A."/>
            <person name="Takaki Y."/>
            <person name="Nishi S."/>
            <person name="Hori S."/>
            <person name="Arai W."/>
            <person name="Tsubouchi T."/>
            <person name="Morono Y."/>
            <person name="Uchiyama I."/>
            <person name="Ito T."/>
            <person name="Fujiyama A."/>
            <person name="Inagaki F."/>
            <person name="Takami H."/>
        </authorList>
    </citation>
    <scope>NUCLEOTIDE SEQUENCE</scope>
    <source>
        <strain evidence="11">Expedition CK06-06</strain>
    </source>
</reference>
<proteinExistence type="predicted"/>
<dbReference type="AlphaFoldDB" id="X0TNF8"/>
<comment type="subcellular location">
    <subcellularLocation>
        <location evidence="1">Cell membrane</location>
        <topology evidence="1">Multi-pass membrane protein</topology>
    </subcellularLocation>
</comment>
<evidence type="ECO:0000256" key="8">
    <source>
        <dbReference type="SAM" id="MobiDB-lite"/>
    </source>
</evidence>
<dbReference type="PANTHER" id="PTHR33908:SF3">
    <property type="entry name" value="UNDECAPRENYL PHOSPHATE-ALPHA-4-AMINO-4-DEOXY-L-ARABINOSE ARABINOSYL TRANSFERASE"/>
    <property type="match status" value="1"/>
</dbReference>
<keyword evidence="5 9" id="KW-0812">Transmembrane</keyword>
<dbReference type="InterPro" id="IPR050297">
    <property type="entry name" value="LipidA_mod_glycosyltrf_83"/>
</dbReference>
<dbReference type="InterPro" id="IPR038731">
    <property type="entry name" value="RgtA/B/C-like"/>
</dbReference>
<keyword evidence="4" id="KW-0808">Transferase</keyword>
<name>X0TNF8_9ZZZZ</name>
<comment type="caution">
    <text evidence="11">The sequence shown here is derived from an EMBL/GenBank/DDBJ whole genome shotgun (WGS) entry which is preliminary data.</text>
</comment>
<evidence type="ECO:0000256" key="5">
    <source>
        <dbReference type="ARBA" id="ARBA00022692"/>
    </source>
</evidence>
<evidence type="ECO:0000256" key="7">
    <source>
        <dbReference type="ARBA" id="ARBA00023136"/>
    </source>
</evidence>
<evidence type="ECO:0000313" key="11">
    <source>
        <dbReference type="EMBL" id="GAF94769.1"/>
    </source>
</evidence>
<feature type="domain" description="Glycosyltransferase RgtA/B/C/D-like" evidence="10">
    <location>
        <begin position="97"/>
        <end position="153"/>
    </location>
</feature>
<evidence type="ECO:0000259" key="10">
    <source>
        <dbReference type="Pfam" id="PF13231"/>
    </source>
</evidence>